<organism evidence="1 2">
    <name type="scientific">Entomophthora muscae</name>
    <dbReference type="NCBI Taxonomy" id="34485"/>
    <lineage>
        <taxon>Eukaryota</taxon>
        <taxon>Fungi</taxon>
        <taxon>Fungi incertae sedis</taxon>
        <taxon>Zoopagomycota</taxon>
        <taxon>Entomophthoromycotina</taxon>
        <taxon>Entomophthoromycetes</taxon>
        <taxon>Entomophthorales</taxon>
        <taxon>Entomophthoraceae</taxon>
        <taxon>Entomophthora</taxon>
    </lineage>
</organism>
<keyword evidence="2" id="KW-1185">Reference proteome</keyword>
<dbReference type="EMBL" id="QTSX02002603">
    <property type="protein sequence ID" value="KAJ9075201.1"/>
    <property type="molecule type" value="Genomic_DNA"/>
</dbReference>
<comment type="caution">
    <text evidence="1">The sequence shown here is derived from an EMBL/GenBank/DDBJ whole genome shotgun (WGS) entry which is preliminary data.</text>
</comment>
<protein>
    <submittedName>
        <fullName evidence="1">Uncharacterized protein</fullName>
    </submittedName>
</protein>
<evidence type="ECO:0000313" key="2">
    <source>
        <dbReference type="Proteomes" id="UP001165960"/>
    </source>
</evidence>
<dbReference type="Proteomes" id="UP001165960">
    <property type="component" value="Unassembled WGS sequence"/>
</dbReference>
<gene>
    <name evidence="1" type="ORF">DSO57_1038325</name>
</gene>
<accession>A0ACC2TL35</accession>
<name>A0ACC2TL35_9FUNG</name>
<reference evidence="1" key="1">
    <citation type="submission" date="2022-04" db="EMBL/GenBank/DDBJ databases">
        <title>Genome of the entomopathogenic fungus Entomophthora muscae.</title>
        <authorList>
            <person name="Elya C."/>
            <person name="Lovett B.R."/>
            <person name="Lee E."/>
            <person name="Macias A.M."/>
            <person name="Hajek A.E."/>
            <person name="De Bivort B.L."/>
            <person name="Kasson M.T."/>
            <person name="De Fine Licht H.H."/>
            <person name="Stajich J.E."/>
        </authorList>
    </citation>
    <scope>NUCLEOTIDE SEQUENCE</scope>
    <source>
        <strain evidence="1">Berkeley</strain>
    </source>
</reference>
<proteinExistence type="predicted"/>
<evidence type="ECO:0000313" key="1">
    <source>
        <dbReference type="EMBL" id="KAJ9075201.1"/>
    </source>
</evidence>
<sequence length="469" mass="53378">MMDAAKYIAIKDLQRRKEMSDKFIDLVSMEMGGQVVEVTDESLSPGIGLIKREAPKEVNGVRMSRQAYDGWETRRNNPRVEQSEFITFSFVFPGTIQGFNLDTRGIRVSDLPREVKLEAMVLGQERWVTLMEPTKLNPNGENFFMSEEFASTIYDHVRLTIFRDGGISRLRIYGTVKRPPVTNLANEPVDLAFVGNGGRIIEVSHCEIGNAWNVIMPGPGRSIDDGWLPPRSRNMDKEEHILISLARPSIINYLNLHTNFYKGMAPGAIQLLGSVDQKDWVFIGSSLVTHEDLRVETIDTDKLFRYVLLILYPGGGVMRVNLMGWFTNPSTEEKHSMTLAQKERNAKYRVEQGVYMLEVDHHHMDTNGDMQEETNTLGARNLYGYIFIANELTAHGIAFNQQALLRLVVYLSHRIELRRLVAALINVASSDIMTCIESYTLSLERDFDYQSPVAISEKNFHLLLQKNQL</sequence>